<keyword evidence="2" id="KW-1185">Reference proteome</keyword>
<dbReference type="EMBL" id="CP119935">
    <property type="protein sequence ID" value="WFD02452.1"/>
    <property type="molecule type" value="Genomic_DNA"/>
</dbReference>
<proteinExistence type="predicted"/>
<gene>
    <name evidence="1" type="ORF">MOBT1_001135</name>
</gene>
<accession>A0AAF0DZK1</accession>
<reference evidence="1" key="1">
    <citation type="submission" date="2023-03" db="EMBL/GenBank/DDBJ databases">
        <title>Mating type loci evolution in Malassezia.</title>
        <authorList>
            <person name="Coelho M.A."/>
        </authorList>
    </citation>
    <scope>NUCLEOTIDE SEQUENCE</scope>
    <source>
        <strain evidence="1">CBS 7876</strain>
    </source>
</reference>
<dbReference type="Proteomes" id="UP001214603">
    <property type="component" value="Chromosome 2"/>
</dbReference>
<evidence type="ECO:0000313" key="2">
    <source>
        <dbReference type="Proteomes" id="UP001214603"/>
    </source>
</evidence>
<name>A0AAF0DZK1_9BASI</name>
<sequence>MLSTLRRPLVAQAGLRAVRPLPVHAPVIHARGLASKPPQGVVSYAVKLMSDPLIETIALASRIARILVGSVLVVGSVTFVVWEGAHQYVERVAMPSKGEVEEVTANDAYGWEMDDVLHHLGITSSTDPRLGMFGRHIVRSAWMAENWGGGIAPQAIFGLAPRGLPVNNIPDVETQQGLRLAERFLSTSLHIADARNIRVQEFELTDKPLDTTAVALEAWLANVRTKLGTPNALAQAGLAYEKLYDAFAVQPNAGAFCALLATRLGMLQGQLGHAQQSLEWFDRVLRTSTEKLVHEALSGREMLRTPLDARAAVRVLQALSRVYVHASTTSSTPRDGLYAALRTQLAVLRLTQAEQARSGVGADAELQQAWAKDVQGQTAVQVAETLFALQRHPQSRSWLSWFKRDALLDSRPEEFGAHAKASPGAYEVSRAWLLFATECATSVQAQLLAEGPTPSFAALSRKHASERIRLSAHQVETEAQLLLRVLEKRETA</sequence>
<organism evidence="1 2">
    <name type="scientific">Malassezia obtusa</name>
    <dbReference type="NCBI Taxonomy" id="76774"/>
    <lineage>
        <taxon>Eukaryota</taxon>
        <taxon>Fungi</taxon>
        <taxon>Dikarya</taxon>
        <taxon>Basidiomycota</taxon>
        <taxon>Ustilaginomycotina</taxon>
        <taxon>Malasseziomycetes</taxon>
        <taxon>Malasseziales</taxon>
        <taxon>Malasseziaceae</taxon>
        <taxon>Malassezia</taxon>
    </lineage>
</organism>
<evidence type="ECO:0000313" key="1">
    <source>
        <dbReference type="EMBL" id="WFD02452.1"/>
    </source>
</evidence>
<protein>
    <submittedName>
        <fullName evidence="1">Uncharacterized protein</fullName>
    </submittedName>
</protein>
<dbReference type="AlphaFoldDB" id="A0AAF0DZK1"/>